<keyword evidence="3" id="KW-0479">Metal-binding</keyword>
<dbReference type="EMBL" id="GL433850">
    <property type="protein sequence ID" value="EFN53732.1"/>
    <property type="molecule type" value="Genomic_DNA"/>
</dbReference>
<dbReference type="eggNOG" id="ENOG502SAY4">
    <property type="taxonomic scope" value="Eukaryota"/>
</dbReference>
<dbReference type="RefSeq" id="XP_005845834.1">
    <property type="nucleotide sequence ID" value="XM_005845772.1"/>
</dbReference>
<dbReference type="KEGG" id="cvr:CHLNCDRAFT_136308"/>
<accession>E1ZK30</accession>
<keyword evidence="4" id="KW-0547">Nucleotide-binding</keyword>
<gene>
    <name evidence="10" type="ORF">CHLNCDRAFT_136308</name>
</gene>
<keyword evidence="11" id="KW-1185">Reference proteome</keyword>
<evidence type="ECO:0000256" key="1">
    <source>
        <dbReference type="ARBA" id="ARBA00005061"/>
    </source>
</evidence>
<evidence type="ECO:0000256" key="6">
    <source>
        <dbReference type="ARBA" id="ARBA00022840"/>
    </source>
</evidence>
<organism evidence="11">
    <name type="scientific">Chlorella variabilis</name>
    <name type="common">Green alga</name>
    <dbReference type="NCBI Taxonomy" id="554065"/>
    <lineage>
        <taxon>Eukaryota</taxon>
        <taxon>Viridiplantae</taxon>
        <taxon>Chlorophyta</taxon>
        <taxon>core chlorophytes</taxon>
        <taxon>Trebouxiophyceae</taxon>
        <taxon>Chlorellales</taxon>
        <taxon>Chlorellaceae</taxon>
        <taxon>Chlorella clade</taxon>
        <taxon>Chlorella</taxon>
    </lineage>
</organism>
<dbReference type="OMA" id="GHKYHCG"/>
<dbReference type="InParanoid" id="E1ZK30"/>
<evidence type="ECO:0000256" key="7">
    <source>
        <dbReference type="ARBA" id="ARBA00037993"/>
    </source>
</evidence>
<dbReference type="GO" id="GO:0016874">
    <property type="term" value="F:ligase activity"/>
    <property type="evidence" value="ECO:0007669"/>
    <property type="project" value="UniProtKB-KW"/>
</dbReference>
<dbReference type="PANTHER" id="PTHR42914:SF1">
    <property type="entry name" value="7-CYANO-7-DEAZAGUANINE SYNTHASE"/>
    <property type="match status" value="1"/>
</dbReference>
<evidence type="ECO:0000313" key="10">
    <source>
        <dbReference type="EMBL" id="EFN53732.1"/>
    </source>
</evidence>
<evidence type="ECO:0000256" key="8">
    <source>
        <dbReference type="ARBA" id="ARBA00039149"/>
    </source>
</evidence>
<dbReference type="GO" id="GO:0046872">
    <property type="term" value="F:metal ion binding"/>
    <property type="evidence" value="ECO:0007669"/>
    <property type="project" value="UniProtKB-KW"/>
</dbReference>
<sequence>MLRLAQGVGSLALQYALPRAAEALPAVAAAAARAVSGRGFSRYRTASGSMLDEPAMSAPKQGSTVVLVSGGIESAALLAYWKHWDHAQHLLPLFIDYGQKNVRQEEAAQQAMCRHLGLDFNAINASMVAHQLNMATVGAGRRYHDPLPHRNLLLLSLAASFAADSGAANIAICLNKDDLGVYSSASLPFLHHIESLYETLEPPIQLLMPLLALRKHQVITMGHQVAAPWHLTYSCAEGGAAPCGACEPCRGRAAAFAAAGVEDGLLSHHSAAQA</sequence>
<dbReference type="GeneID" id="17353190"/>
<comment type="similarity">
    <text evidence="7">Belongs to the QueC family.</text>
</comment>
<protein>
    <recommendedName>
        <fullName evidence="8">7-cyano-7-deazaguanine synthase</fullName>
        <ecNumber evidence="8">6.3.4.20</ecNumber>
    </recommendedName>
</protein>
<dbReference type="OrthoDB" id="448104at2759"/>
<dbReference type="Pfam" id="PF06508">
    <property type="entry name" value="QueC"/>
    <property type="match status" value="1"/>
</dbReference>
<evidence type="ECO:0000256" key="9">
    <source>
        <dbReference type="ARBA" id="ARBA00047890"/>
    </source>
</evidence>
<dbReference type="SUPFAM" id="SSF52402">
    <property type="entry name" value="Adenine nucleotide alpha hydrolases-like"/>
    <property type="match status" value="1"/>
</dbReference>
<evidence type="ECO:0000256" key="5">
    <source>
        <dbReference type="ARBA" id="ARBA00022833"/>
    </source>
</evidence>
<keyword evidence="6" id="KW-0067">ATP-binding</keyword>
<dbReference type="EC" id="6.3.4.20" evidence="8"/>
<proteinExistence type="inferred from homology"/>
<keyword evidence="2" id="KW-0436">Ligase</keyword>
<name>E1ZK30_CHLVA</name>
<evidence type="ECO:0000313" key="11">
    <source>
        <dbReference type="Proteomes" id="UP000008141"/>
    </source>
</evidence>
<evidence type="ECO:0000256" key="2">
    <source>
        <dbReference type="ARBA" id="ARBA00022598"/>
    </source>
</evidence>
<dbReference type="InterPro" id="IPR014729">
    <property type="entry name" value="Rossmann-like_a/b/a_fold"/>
</dbReference>
<reference evidence="10 11" key="1">
    <citation type="journal article" date="2010" name="Plant Cell">
        <title>The Chlorella variabilis NC64A genome reveals adaptation to photosymbiosis, coevolution with viruses, and cryptic sex.</title>
        <authorList>
            <person name="Blanc G."/>
            <person name="Duncan G."/>
            <person name="Agarkova I."/>
            <person name="Borodovsky M."/>
            <person name="Gurnon J."/>
            <person name="Kuo A."/>
            <person name="Lindquist E."/>
            <person name="Lucas S."/>
            <person name="Pangilinan J."/>
            <person name="Polle J."/>
            <person name="Salamov A."/>
            <person name="Terry A."/>
            <person name="Yamada T."/>
            <person name="Dunigan D.D."/>
            <person name="Grigoriev I.V."/>
            <person name="Claverie J.M."/>
            <person name="Van Etten J.L."/>
        </authorList>
    </citation>
    <scope>NUCLEOTIDE SEQUENCE [LARGE SCALE GENOMIC DNA]</scope>
    <source>
        <strain evidence="10 11">NC64A</strain>
    </source>
</reference>
<dbReference type="InterPro" id="IPR018317">
    <property type="entry name" value="QueC"/>
</dbReference>
<dbReference type="GO" id="GO:0005524">
    <property type="term" value="F:ATP binding"/>
    <property type="evidence" value="ECO:0007669"/>
    <property type="project" value="UniProtKB-KW"/>
</dbReference>
<evidence type="ECO:0000256" key="3">
    <source>
        <dbReference type="ARBA" id="ARBA00022723"/>
    </source>
</evidence>
<dbReference type="AlphaFoldDB" id="E1ZK30"/>
<dbReference type="Proteomes" id="UP000008141">
    <property type="component" value="Unassembled WGS sequence"/>
</dbReference>
<comment type="catalytic activity">
    <reaction evidence="9">
        <text>7-carboxy-7-carbaguanine + NH4(+) + 2 ATP = 7-cyano-7-carbaguanine + 2 AMP + 2 diphosphate + 2 H(+)</text>
        <dbReference type="Rhea" id="RHEA:27982"/>
        <dbReference type="ChEBI" id="CHEBI:15378"/>
        <dbReference type="ChEBI" id="CHEBI:28938"/>
        <dbReference type="ChEBI" id="CHEBI:30616"/>
        <dbReference type="ChEBI" id="CHEBI:33019"/>
        <dbReference type="ChEBI" id="CHEBI:45075"/>
        <dbReference type="ChEBI" id="CHEBI:61036"/>
        <dbReference type="ChEBI" id="CHEBI:456215"/>
        <dbReference type="EC" id="6.3.4.20"/>
    </reaction>
</comment>
<evidence type="ECO:0000256" key="4">
    <source>
        <dbReference type="ARBA" id="ARBA00022741"/>
    </source>
</evidence>
<dbReference type="STRING" id="554065.E1ZK30"/>
<comment type="pathway">
    <text evidence="1">Purine metabolism; 7-cyano-7-deazaguanine biosynthesis.</text>
</comment>
<dbReference type="Gene3D" id="3.40.50.620">
    <property type="entry name" value="HUPs"/>
    <property type="match status" value="1"/>
</dbReference>
<keyword evidence="5" id="KW-0862">Zinc</keyword>
<dbReference type="PANTHER" id="PTHR42914">
    <property type="entry name" value="7-CYANO-7-DEAZAGUANINE SYNTHASE"/>
    <property type="match status" value="1"/>
</dbReference>